<dbReference type="Proteomes" id="UP000275925">
    <property type="component" value="Unassembled WGS sequence"/>
</dbReference>
<keyword evidence="2" id="KW-1185">Reference proteome</keyword>
<dbReference type="EMBL" id="BGZO01000102">
    <property type="protein sequence ID" value="GBR77091.1"/>
    <property type="molecule type" value="Genomic_DNA"/>
</dbReference>
<comment type="caution">
    <text evidence="1">The sequence shown here is derived from an EMBL/GenBank/DDBJ whole genome shotgun (WGS) entry which is preliminary data.</text>
</comment>
<protein>
    <submittedName>
        <fullName evidence="1">Uncharacterized protein</fullName>
    </submittedName>
</protein>
<name>A0A388TJ95_9BACT</name>
<dbReference type="AlphaFoldDB" id="A0A388TJ95"/>
<evidence type="ECO:0000313" key="1">
    <source>
        <dbReference type="EMBL" id="GBR77091.1"/>
    </source>
</evidence>
<sequence length="29" mass="3046">GQLANAVGAGIKSMGETLRGFLRQKSAKR</sequence>
<reference evidence="1 2" key="1">
    <citation type="journal article" date="2019" name="ISME J.">
        <title>Genome analyses of uncultured TG2/ZB3 bacteria in 'Margulisbacteria' specifically attached to ectosymbiotic spirochetes of protists in the termite gut.</title>
        <authorList>
            <person name="Utami Y.D."/>
            <person name="Kuwahara H."/>
            <person name="Igai K."/>
            <person name="Murakami T."/>
            <person name="Sugaya K."/>
            <person name="Morikawa T."/>
            <person name="Nagura Y."/>
            <person name="Yuki M."/>
            <person name="Deevong P."/>
            <person name="Inoue T."/>
            <person name="Kihara K."/>
            <person name="Lo N."/>
            <person name="Yamada A."/>
            <person name="Ohkuma M."/>
            <person name="Hongoh Y."/>
        </authorList>
    </citation>
    <scope>NUCLEOTIDE SEQUENCE [LARGE SCALE GENOMIC DNA]</scope>
    <source>
        <strain evidence="1">NkOx7-02</strain>
    </source>
</reference>
<evidence type="ECO:0000313" key="2">
    <source>
        <dbReference type="Proteomes" id="UP000275925"/>
    </source>
</evidence>
<organism evidence="1 2">
    <name type="scientific">Candidatus Termititenax persephonae</name>
    <dbReference type="NCBI Taxonomy" id="2218525"/>
    <lineage>
        <taxon>Bacteria</taxon>
        <taxon>Bacillati</taxon>
        <taxon>Candidatus Margulisiibacteriota</taxon>
        <taxon>Candidatus Termititenacia</taxon>
        <taxon>Candidatus Termititenacales</taxon>
        <taxon>Candidatus Termititenacaceae</taxon>
        <taxon>Candidatus Termititenax</taxon>
    </lineage>
</organism>
<accession>A0A388TJ95</accession>
<gene>
    <name evidence="1" type="ORF">NO2_1537</name>
</gene>
<proteinExistence type="predicted"/>
<feature type="non-terminal residue" evidence="1">
    <location>
        <position position="1"/>
    </location>
</feature>